<organism evidence="1">
    <name type="scientific">Monoblepharella sp. JEL15</name>
    <dbReference type="NCBI Taxonomy" id="224130"/>
    <lineage>
        <taxon>Eukaryota</taxon>
        <taxon>Fungi</taxon>
        <taxon>Fungi incertae sedis</taxon>
        <taxon>Chytridiomycota</taxon>
        <taxon>Chytridiomycota incertae sedis</taxon>
        <taxon>Monoblepharidomycetes</taxon>
        <taxon>Monoblepharidales</taxon>
        <taxon>Monoblepharidaceae</taxon>
        <taxon>Monoblepharella</taxon>
    </lineage>
</organism>
<name>Q85MB9_9FUNG</name>
<dbReference type="EMBL" id="AY182007">
    <property type="protein sequence ID" value="AAO64963.1"/>
    <property type="molecule type" value="Genomic_DNA"/>
</dbReference>
<dbReference type="AlphaFoldDB" id="Q85MB9"/>
<keyword evidence="1" id="KW-0496">Mitochondrion</keyword>
<protein>
    <submittedName>
        <fullName evidence="1">Orf215</fullName>
    </submittedName>
</protein>
<proteinExistence type="predicted"/>
<evidence type="ECO:0000313" key="1">
    <source>
        <dbReference type="EMBL" id="AAO64963.1"/>
    </source>
</evidence>
<geneLocation type="mitochondrion" evidence="1"/>
<reference evidence="1" key="2">
    <citation type="journal article" date="2003" name="Nucleic Acids Res.">
        <title>Evolution of monoblepharidalean fungi based on complete mitochondrial genome sequences.</title>
        <authorList>
            <person name="Bullerwell C.E."/>
            <person name="Forget L."/>
            <person name="Lang B.F."/>
        </authorList>
    </citation>
    <scope>NUCLEOTIDE SEQUENCE</scope>
    <source>
        <strain evidence="1">JEL15</strain>
    </source>
</reference>
<sequence>MDVYPRFIFDYLNPSGFDSRGFIGGSWILLEEIRKGSFYLANQFLNLAFNPEVLTKPLGSYYKFAWLDTAIQFAYMGYIYEFYMHHKLNFSFTCRDEFSEFIVNTTYTYSIPQLPFIFEFCLPQENFISLDNNWVYPDKLKFALSNFMNNCNEICKLYDPIFTRCETTLSGSPVQNYRDLIQAIKANGDNLLLKSYLESHGFAYWDTQVPPPLRR</sequence>
<reference evidence="1" key="1">
    <citation type="submission" date="2002-11" db="EMBL/GenBank/DDBJ databases">
        <authorList>
            <person name="Lang F.B.F."/>
        </authorList>
    </citation>
    <scope>NUCLEOTIDE SEQUENCE</scope>
    <source>
        <strain evidence="1">JEL15</strain>
    </source>
</reference>
<dbReference type="RefSeq" id="NP_803518.1">
    <property type="nucleotide sequence ID" value="NC_004624.1"/>
</dbReference>
<gene>
    <name evidence="1" type="primary">orf215</name>
</gene>
<dbReference type="GeneID" id="806864"/>
<accession>Q85MB9</accession>